<dbReference type="Proteomes" id="UP000288716">
    <property type="component" value="Unassembled WGS sequence"/>
</dbReference>
<dbReference type="AlphaFoldDB" id="A0A443SQZ8"/>
<keyword evidence="2" id="KW-1185">Reference proteome</keyword>
<comment type="caution">
    <text evidence="1">The sequence shown here is derived from an EMBL/GenBank/DDBJ whole genome shotgun (WGS) entry which is preliminary data.</text>
</comment>
<dbReference type="Pfam" id="PF06585">
    <property type="entry name" value="JHBP"/>
    <property type="match status" value="1"/>
</dbReference>
<accession>A0A443SQZ8</accession>
<proteinExistence type="predicted"/>
<dbReference type="EMBL" id="NCKV01000704">
    <property type="protein sequence ID" value="RWS29948.1"/>
    <property type="molecule type" value="Genomic_DNA"/>
</dbReference>
<organism evidence="1 2">
    <name type="scientific">Leptotrombidium deliense</name>
    <dbReference type="NCBI Taxonomy" id="299467"/>
    <lineage>
        <taxon>Eukaryota</taxon>
        <taxon>Metazoa</taxon>
        <taxon>Ecdysozoa</taxon>
        <taxon>Arthropoda</taxon>
        <taxon>Chelicerata</taxon>
        <taxon>Arachnida</taxon>
        <taxon>Acari</taxon>
        <taxon>Acariformes</taxon>
        <taxon>Trombidiformes</taxon>
        <taxon>Prostigmata</taxon>
        <taxon>Anystina</taxon>
        <taxon>Parasitengona</taxon>
        <taxon>Trombiculoidea</taxon>
        <taxon>Trombiculidae</taxon>
        <taxon>Leptotrombidium</taxon>
    </lineage>
</organism>
<reference evidence="1 2" key="1">
    <citation type="journal article" date="2018" name="Gigascience">
        <title>Genomes of trombidid mites reveal novel predicted allergens and laterally-transferred genes associated with secondary metabolism.</title>
        <authorList>
            <person name="Dong X."/>
            <person name="Chaisiri K."/>
            <person name="Xia D."/>
            <person name="Armstrong S.D."/>
            <person name="Fang Y."/>
            <person name="Donnelly M.J."/>
            <person name="Kadowaki T."/>
            <person name="McGarry J.W."/>
            <person name="Darby A.C."/>
            <person name="Makepeace B.L."/>
        </authorList>
    </citation>
    <scope>NUCLEOTIDE SEQUENCE [LARGE SCALE GENOMIC DNA]</scope>
    <source>
        <strain evidence="1">UoL-UT</strain>
    </source>
</reference>
<dbReference type="PANTHER" id="PTHR11008:SF9">
    <property type="entry name" value="PROTEIN TAKEOUT-LIKE PROTEIN"/>
    <property type="match status" value="1"/>
</dbReference>
<dbReference type="InterPro" id="IPR038606">
    <property type="entry name" value="To_sf"/>
</dbReference>
<dbReference type="PANTHER" id="PTHR11008">
    <property type="entry name" value="PROTEIN TAKEOUT-LIKE PROTEIN"/>
    <property type="match status" value="1"/>
</dbReference>
<sequence length="308" mass="34647">MSYSHALNGLKLLTSSARNLSPSNGAENSTLEDAFSELMFDAITNKLKDQIKTGVESEIERKAPLDPLKLERIHLTPTIGGHPFDITLKNLRVRGMSSFTLRDLTPKLSELRFRVSVIFPSLIAECHYAVNSTVYDVFDLHGTGFGSMQFEDVLMRTSVNMESSNGSLRIISADPPYVDFARSMITLKGSDGRVSSALSTHTNELSPILFWMLADQVVDEMDSFVGNYLNDAIKEFKLPANFKPVVTWLMKRQHSPMNPILKRLFPVSSFGPFGNLYQTISGLKHQFNIPTVFESLRSNFRSNLRRFL</sequence>
<protein>
    <submittedName>
        <fullName evidence="1">Uncharacterized protein</fullName>
    </submittedName>
</protein>
<dbReference type="VEuPathDB" id="VectorBase:LDEU002091"/>
<name>A0A443SQZ8_9ACAR</name>
<dbReference type="InterPro" id="IPR010562">
    <property type="entry name" value="Haemolymph_juvenile_hormone-bd"/>
</dbReference>
<gene>
    <name evidence="1" type="ORF">B4U80_05134</name>
</gene>
<dbReference type="Gene3D" id="3.15.10.30">
    <property type="entry name" value="Haemolymph juvenile hormone binding protein"/>
    <property type="match status" value="1"/>
</dbReference>
<evidence type="ECO:0000313" key="2">
    <source>
        <dbReference type="Proteomes" id="UP000288716"/>
    </source>
</evidence>
<dbReference type="OrthoDB" id="6370791at2759"/>
<evidence type="ECO:0000313" key="1">
    <source>
        <dbReference type="EMBL" id="RWS29948.1"/>
    </source>
</evidence>